<dbReference type="eggNOG" id="COG0612">
    <property type="taxonomic scope" value="Bacteria"/>
</dbReference>
<dbReference type="GO" id="GO:0006508">
    <property type="term" value="P:proteolysis"/>
    <property type="evidence" value="ECO:0007669"/>
    <property type="project" value="UniProtKB-KW"/>
</dbReference>
<name>A9IGC8_BORPD</name>
<evidence type="ECO:0000256" key="4">
    <source>
        <dbReference type="SAM" id="MobiDB-lite"/>
    </source>
</evidence>
<dbReference type="GO" id="GO:0004222">
    <property type="term" value="F:metalloendopeptidase activity"/>
    <property type="evidence" value="ECO:0007669"/>
    <property type="project" value="InterPro"/>
</dbReference>
<evidence type="ECO:0000256" key="1">
    <source>
        <dbReference type="ARBA" id="ARBA00001947"/>
    </source>
</evidence>
<dbReference type="AlphaFoldDB" id="A9IGC8"/>
<dbReference type="GO" id="GO:0046872">
    <property type="term" value="F:metal ion binding"/>
    <property type="evidence" value="ECO:0007669"/>
    <property type="project" value="InterPro"/>
</dbReference>
<evidence type="ECO:0000256" key="3">
    <source>
        <dbReference type="RuleBase" id="RU004447"/>
    </source>
</evidence>
<comment type="similarity">
    <text evidence="2 3">Belongs to the peptidase M16 family.</text>
</comment>
<feature type="domain" description="Peptidase M16 C-terminal" evidence="6">
    <location>
        <begin position="872"/>
        <end position="1051"/>
    </location>
</feature>
<keyword evidence="7" id="KW-0378">Hydrolase</keyword>
<evidence type="ECO:0000259" key="6">
    <source>
        <dbReference type="Pfam" id="PF05193"/>
    </source>
</evidence>
<dbReference type="SUPFAM" id="SSF63411">
    <property type="entry name" value="LuxS/MPP-like metallohydrolase"/>
    <property type="match status" value="4"/>
</dbReference>
<dbReference type="InterPro" id="IPR011249">
    <property type="entry name" value="Metalloenz_LuxS/M16"/>
</dbReference>
<evidence type="ECO:0000313" key="7">
    <source>
        <dbReference type="EMBL" id="CAP41899.1"/>
    </source>
</evidence>
<keyword evidence="7" id="KW-0645">Protease</keyword>
<evidence type="ECO:0000256" key="2">
    <source>
        <dbReference type="ARBA" id="ARBA00007261"/>
    </source>
</evidence>
<dbReference type="Gene3D" id="3.30.830.10">
    <property type="entry name" value="Metalloenzyme, LuxS/M16 peptidase-like"/>
    <property type="match status" value="4"/>
</dbReference>
<dbReference type="Pfam" id="PF00675">
    <property type="entry name" value="Peptidase_M16"/>
    <property type="match status" value="1"/>
</dbReference>
<dbReference type="EMBL" id="AM902716">
    <property type="protein sequence ID" value="CAP41899.1"/>
    <property type="molecule type" value="Genomic_DNA"/>
</dbReference>
<dbReference type="PANTHER" id="PTHR11851">
    <property type="entry name" value="METALLOPROTEASE"/>
    <property type="match status" value="1"/>
</dbReference>
<dbReference type="STRING" id="94624.Bpet1560"/>
<dbReference type="Pfam" id="PF05193">
    <property type="entry name" value="Peptidase_M16_C"/>
    <property type="match status" value="2"/>
</dbReference>
<dbReference type="InterPro" id="IPR050361">
    <property type="entry name" value="MPP/UQCRC_Complex"/>
</dbReference>
<feature type="domain" description="Peptidase M16 C-terminal" evidence="6">
    <location>
        <begin position="414"/>
        <end position="589"/>
    </location>
</feature>
<proteinExistence type="inferred from homology"/>
<comment type="cofactor">
    <cofactor evidence="1">
        <name>Zn(2+)</name>
        <dbReference type="ChEBI" id="CHEBI:29105"/>
    </cofactor>
</comment>
<protein>
    <submittedName>
        <fullName evidence="7">Zinc protease</fullName>
        <ecNumber evidence="7">3.4.99.-</ecNumber>
    </submittedName>
</protein>
<evidence type="ECO:0000259" key="5">
    <source>
        <dbReference type="Pfam" id="PF00675"/>
    </source>
</evidence>
<organism evidence="7 8">
    <name type="scientific">Bordetella petrii (strain ATCC BAA-461 / DSM 12804 / CCUG 43448 / CIP 107267 / Se-1111R)</name>
    <dbReference type="NCBI Taxonomy" id="340100"/>
    <lineage>
        <taxon>Bacteria</taxon>
        <taxon>Pseudomonadati</taxon>
        <taxon>Pseudomonadota</taxon>
        <taxon>Betaproteobacteria</taxon>
        <taxon>Burkholderiales</taxon>
        <taxon>Alcaligenaceae</taxon>
        <taxon>Bordetella</taxon>
    </lineage>
</organism>
<feature type="region of interest" description="Disordered" evidence="4">
    <location>
        <begin position="117"/>
        <end position="164"/>
    </location>
</feature>
<feature type="domain" description="Peptidase M16 N-terminal" evidence="5">
    <location>
        <begin position="260"/>
        <end position="407"/>
    </location>
</feature>
<reference evidence="7 8" key="1">
    <citation type="journal article" date="2008" name="BMC Genomics">
        <title>The missing link: Bordetella petrii is endowed with both the metabolic versatility of environmental bacteria and virulence traits of pathogenic Bordetellae.</title>
        <authorList>
            <person name="Gross R."/>
            <person name="Guzman C.A."/>
            <person name="Sebaihia M."/>
            <person name="Martins Dos Santos V.A."/>
            <person name="Pieper D.H."/>
            <person name="Koebnik R."/>
            <person name="Lechner M."/>
            <person name="Bartels D."/>
            <person name="Buhrmester J."/>
            <person name="Choudhuri J.V."/>
            <person name="Ebensen T."/>
            <person name="Gaigalat L."/>
            <person name="Herrmann S."/>
            <person name="Khachane A.N."/>
            <person name="Larisch C."/>
            <person name="Link S."/>
            <person name="Linke B."/>
            <person name="Meyer F."/>
            <person name="Mormann S."/>
            <person name="Nakunst D."/>
            <person name="Rueckert C."/>
            <person name="Schneiker-Bekel S."/>
            <person name="Schulze K."/>
            <person name="Vorhoelter F.J."/>
            <person name="Yevsa T."/>
            <person name="Engle J.T."/>
            <person name="Goldman W.E."/>
            <person name="Puehler A."/>
            <person name="Goebel U.B."/>
            <person name="Goesmann A."/>
            <person name="Bloecker H."/>
            <person name="Kaiser O."/>
            <person name="Martinez-Arias R."/>
        </authorList>
    </citation>
    <scope>NUCLEOTIDE SEQUENCE [LARGE SCALE GENOMIC DNA]</scope>
    <source>
        <strain evidence="8">ATCC BAA-461 / DSM 12804 / CCUG 43448 / CIP 107267 / Se-1111R</strain>
    </source>
</reference>
<accession>A9IGC8</accession>
<dbReference type="EC" id="3.4.99.-" evidence="7"/>
<evidence type="ECO:0000313" key="8">
    <source>
        <dbReference type="Proteomes" id="UP000001225"/>
    </source>
</evidence>
<dbReference type="Proteomes" id="UP000001225">
    <property type="component" value="Chromosome"/>
</dbReference>
<dbReference type="PANTHER" id="PTHR11851:SF49">
    <property type="entry name" value="MITOCHONDRIAL-PROCESSING PEPTIDASE SUBUNIT ALPHA"/>
    <property type="match status" value="1"/>
</dbReference>
<dbReference type="KEGG" id="bpt:Bpet1560"/>
<dbReference type="PROSITE" id="PS00143">
    <property type="entry name" value="INSULINASE"/>
    <property type="match status" value="1"/>
</dbReference>
<dbReference type="InterPro" id="IPR011765">
    <property type="entry name" value="Pept_M16_N"/>
</dbReference>
<dbReference type="InterPro" id="IPR001431">
    <property type="entry name" value="Pept_M16_Zn_BS"/>
</dbReference>
<sequence length="1138" mass="124605">MPQPRPLRHARRKVRLRARTATPGNVVAVHVQVEQLVGGRPPARPGRRSLHFEHVPGEAARQAAAFSEIPLGRHVDDVGGQVVGQDGDELTVVAGIGVAESTLDAVLAKRRAHELGQGARDEIGQHGRRSSGQVGRQNAGGERANDAPRPRRTGWAQDGKPAAGLRASRLCGTAVSDRLHPRRARLQIGTIRGVYTPTTFAVIRISAMRFSLSGLSARLNALLITSFLAFQAGAAPAPAGVSEVASVEGITEYRLSNGLRVLLAPDASKPTTTVNMTYLVGSRQENYGQTGMAHLLEHMLFKSTPTTRNALGEFSRRGLQANGSTSADRTNYFASFAANPDTLKWYLSWQADAMVNSLIAKEDLDSEMTVVRNEMESGENNPFRVLMQKMQAAAYQWHNYGKSTIGARSDVENVDVAQLRAFYHEYYQPDNAVLIVAGKFDPQTTLEAIQATLGKLPRPQRKLPPEYTVEPVQDGERAITLRRAGGTPLVAAMYHIPAAGSPDYVPFDLAATILADTPSGRLYHALVPTKLAADVFGFTMDQFDPGVAMFGAQLQPGMDQDKALQALTTTLESLAAQPFTAAELDRARSKWLTAWQQVYSDPEKIGVALSEAIAGGDWRLFFLQRDRVRDAKLEDVQRVATAYLVPSNRTEGRYIPTEKPQRAPLAQRPDLASLLKDYRGDPDFKQADAFDPTPANIDKLTQRSQLDLPNGAVQLALLPKATRGGRVQAELLVQFGDADSLRGQRVNAAAVADLLERGTAKLSRQEIQDRFDALQAQVEFSGSGTNLTVAMSAAGEHLPELVALVLDVVRNANFPQDQVEEYQRQAITSIRSSMTEPTALASRALARQDNPWPADDVRYVPTFDEALAEAGKLDRDALVTFHERFYGAGHIKFSAVGDFDAEKVKQALTTGLQGWRQAPAYSRPSDPYRAIEPKRFNIETPDKANAFYISRMPLKLQDTDADFPALYLANFLLGTSETSRLWQRVRETEGLSYNVRSNLSVSSFEPTASWTVYAIYAPQNRERLEKAIGEELARVLKDGYTETEIKDGIAALLNYRKLARAQDSVLASTWINYLKRGRTFEWSAEMDRQIAALTPDIVNAVVRKYLRPEAFSTAVAGDFAAAGKAAAPGQAAPEKASP</sequence>
<gene>
    <name evidence="7" type="ordered locus">Bpet1560</name>
</gene>
<keyword evidence="8" id="KW-1185">Reference proteome</keyword>
<dbReference type="InterPro" id="IPR007863">
    <property type="entry name" value="Peptidase_M16_C"/>
</dbReference>